<sequence>MNKGNNAWQITMETLIRLPSIPALMNLYWGAVKKWVVKSAFMVLSGGGGGGEFNATVDESFLIHKGIVWYKPAATVVYFQDVFAAITPILIRWGHAREDELLCMDVVCTSVDDILI</sequence>
<comment type="caution">
    <text evidence="1">The sequence shown here is derived from an EMBL/GenBank/DDBJ whole genome shotgun (WGS) entry which is preliminary data.</text>
</comment>
<organism evidence="1 2">
    <name type="scientific">Melastoma candidum</name>
    <dbReference type="NCBI Taxonomy" id="119954"/>
    <lineage>
        <taxon>Eukaryota</taxon>
        <taxon>Viridiplantae</taxon>
        <taxon>Streptophyta</taxon>
        <taxon>Embryophyta</taxon>
        <taxon>Tracheophyta</taxon>
        <taxon>Spermatophyta</taxon>
        <taxon>Magnoliopsida</taxon>
        <taxon>eudicotyledons</taxon>
        <taxon>Gunneridae</taxon>
        <taxon>Pentapetalae</taxon>
        <taxon>rosids</taxon>
        <taxon>malvids</taxon>
        <taxon>Myrtales</taxon>
        <taxon>Melastomataceae</taxon>
        <taxon>Melastomatoideae</taxon>
        <taxon>Melastomateae</taxon>
        <taxon>Melastoma</taxon>
    </lineage>
</organism>
<name>A0ACB9RKZ8_9MYRT</name>
<keyword evidence="2" id="KW-1185">Reference proteome</keyword>
<reference evidence="2" key="1">
    <citation type="journal article" date="2023" name="Front. Plant Sci.">
        <title>Chromosomal-level genome assembly of Melastoma candidum provides insights into trichome evolution.</title>
        <authorList>
            <person name="Zhong Y."/>
            <person name="Wu W."/>
            <person name="Sun C."/>
            <person name="Zou P."/>
            <person name="Liu Y."/>
            <person name="Dai S."/>
            <person name="Zhou R."/>
        </authorList>
    </citation>
    <scope>NUCLEOTIDE SEQUENCE [LARGE SCALE GENOMIC DNA]</scope>
</reference>
<evidence type="ECO:0000313" key="2">
    <source>
        <dbReference type="Proteomes" id="UP001057402"/>
    </source>
</evidence>
<protein>
    <submittedName>
        <fullName evidence="1">Uncharacterized protein</fullName>
    </submittedName>
</protein>
<evidence type="ECO:0000313" key="1">
    <source>
        <dbReference type="EMBL" id="KAI4379771.1"/>
    </source>
</evidence>
<dbReference type="EMBL" id="CM042882">
    <property type="protein sequence ID" value="KAI4379771.1"/>
    <property type="molecule type" value="Genomic_DNA"/>
</dbReference>
<proteinExistence type="predicted"/>
<dbReference type="Proteomes" id="UP001057402">
    <property type="component" value="Chromosome 3"/>
</dbReference>
<accession>A0ACB9RKZ8</accession>
<gene>
    <name evidence="1" type="ORF">MLD38_006025</name>
</gene>